<dbReference type="AlphaFoldDB" id="A0A0R2P0Y7"/>
<dbReference type="InterPro" id="IPR016161">
    <property type="entry name" value="Ald_DH/histidinol_DH"/>
</dbReference>
<reference evidence="3 4" key="1">
    <citation type="submission" date="2015-10" db="EMBL/GenBank/DDBJ databases">
        <title>Metagenome-Assembled Genomes uncover a global brackish microbiome.</title>
        <authorList>
            <person name="Hugerth L.W."/>
            <person name="Larsson J."/>
            <person name="Alneberg J."/>
            <person name="Lindh M.V."/>
            <person name="Legrand C."/>
            <person name="Pinhassi J."/>
            <person name="Andersson A.F."/>
        </authorList>
    </citation>
    <scope>NUCLEOTIDE SEQUENCE [LARGE SCALE GENOMIC DNA]</scope>
    <source>
        <strain evidence="3">BACL2 MAG-121220-bin52</strain>
    </source>
</reference>
<dbReference type="PANTHER" id="PTHR11699">
    <property type="entry name" value="ALDEHYDE DEHYDROGENASE-RELATED"/>
    <property type="match status" value="1"/>
</dbReference>
<evidence type="ECO:0000256" key="1">
    <source>
        <dbReference type="ARBA" id="ARBA00023002"/>
    </source>
</evidence>
<dbReference type="SUPFAM" id="SSF53720">
    <property type="entry name" value="ALDH-like"/>
    <property type="match status" value="1"/>
</dbReference>
<keyword evidence="1" id="KW-0560">Oxidoreductase</keyword>
<organism evidence="3 4">
    <name type="scientific">Actinobacteria bacterium BACL2 MAG-121220-bin52</name>
    <dbReference type="NCBI Taxonomy" id="1655573"/>
    <lineage>
        <taxon>Bacteria</taxon>
        <taxon>Bacillati</taxon>
        <taxon>Actinomycetota</taxon>
        <taxon>Actinomycetes</taxon>
        <taxon>Actinomycetes incertae sedis</taxon>
        <taxon>ac1 cluster</taxon>
    </lineage>
</organism>
<dbReference type="GO" id="GO:0016491">
    <property type="term" value="F:oxidoreductase activity"/>
    <property type="evidence" value="ECO:0007669"/>
    <property type="project" value="UniProtKB-KW"/>
</dbReference>
<dbReference type="Gene3D" id="3.40.605.10">
    <property type="entry name" value="Aldehyde Dehydrogenase, Chain A, domain 1"/>
    <property type="match status" value="1"/>
</dbReference>
<dbReference type="InterPro" id="IPR015590">
    <property type="entry name" value="Aldehyde_DH_dom"/>
</dbReference>
<feature type="domain" description="Aldehyde dehydrogenase" evidence="2">
    <location>
        <begin position="24"/>
        <end position="252"/>
    </location>
</feature>
<evidence type="ECO:0000313" key="4">
    <source>
        <dbReference type="Proteomes" id="UP000054017"/>
    </source>
</evidence>
<sequence>MRIDVKKTYKLFIGGEFPRSESGRSYEVYDAKGNFLANPALASRKDLRDAVVSSRGAAEKWEKTSAFNRSQILYRVAEVMQGRAEQFASEIIAQEGLTKSQAKKQVEKAIDLWVWYSGWCDKIATIYGATNPVSGSFYNFTIPEPLGVVGVFAGGKDSLLDLVHGIAPVLAGGNVAITLANQNFPLSAITLSEVFATSDLPAGVVNVLTGKHSELASWVASHMDIDGIDGSGLDSQVYESVRLAGTDNLKRIKKFSSTESPERILAFMESKTVWHPIGI</sequence>
<accession>A0A0R2P0Y7</accession>
<dbReference type="EMBL" id="LIAX01000238">
    <property type="protein sequence ID" value="KRO31782.1"/>
    <property type="molecule type" value="Genomic_DNA"/>
</dbReference>
<evidence type="ECO:0000313" key="3">
    <source>
        <dbReference type="EMBL" id="KRO31782.1"/>
    </source>
</evidence>
<evidence type="ECO:0000259" key="2">
    <source>
        <dbReference type="Pfam" id="PF00171"/>
    </source>
</evidence>
<dbReference type="Proteomes" id="UP000054017">
    <property type="component" value="Unassembled WGS sequence"/>
</dbReference>
<dbReference type="Pfam" id="PF00171">
    <property type="entry name" value="Aldedh"/>
    <property type="match status" value="1"/>
</dbReference>
<proteinExistence type="predicted"/>
<protein>
    <submittedName>
        <fullName evidence="3">Aldehyde dehydrogenase</fullName>
    </submittedName>
</protein>
<comment type="caution">
    <text evidence="3">The sequence shown here is derived from an EMBL/GenBank/DDBJ whole genome shotgun (WGS) entry which is preliminary data.</text>
</comment>
<name>A0A0R2P0Y7_9ACTN</name>
<gene>
    <name evidence="3" type="ORF">ABR65_00675</name>
</gene>
<dbReference type="InterPro" id="IPR016162">
    <property type="entry name" value="Ald_DH_N"/>
</dbReference>